<evidence type="ECO:0000256" key="2">
    <source>
        <dbReference type="ARBA" id="ARBA00007257"/>
    </source>
</evidence>
<dbReference type="EMBL" id="NXIB02000036">
    <property type="protein sequence ID" value="PHX55935.1"/>
    <property type="molecule type" value="Genomic_DNA"/>
</dbReference>
<feature type="domain" description="SpaA-like prealbumin fold" evidence="6">
    <location>
        <begin position="76"/>
        <end position="124"/>
    </location>
</feature>
<accession>A0A2G4F2G8</accession>
<evidence type="ECO:0008006" key="9">
    <source>
        <dbReference type="Google" id="ProtNLM"/>
    </source>
</evidence>
<keyword evidence="4" id="KW-0732">Signal</keyword>
<organism evidence="7 8">
    <name type="scientific">Tychonema bourrellyi FEM_GT703</name>
    <dbReference type="NCBI Taxonomy" id="2040638"/>
    <lineage>
        <taxon>Bacteria</taxon>
        <taxon>Bacillati</taxon>
        <taxon>Cyanobacteriota</taxon>
        <taxon>Cyanophyceae</taxon>
        <taxon>Oscillatoriophycideae</taxon>
        <taxon>Oscillatoriales</taxon>
        <taxon>Microcoleaceae</taxon>
        <taxon>Tychonema</taxon>
    </lineage>
</organism>
<comment type="caution">
    <text evidence="7">The sequence shown here is derived from an EMBL/GenBank/DDBJ whole genome shotgun (WGS) entry which is preliminary data.</text>
</comment>
<dbReference type="InterPro" id="IPR041033">
    <property type="entry name" value="SpaA_PFL_dom_1"/>
</dbReference>
<dbReference type="PANTHER" id="PTHR36108">
    <property type="entry name" value="COLOSSIN-B-RELATED"/>
    <property type="match status" value="1"/>
</dbReference>
<reference evidence="7" key="1">
    <citation type="submission" date="2017-10" db="EMBL/GenBank/DDBJ databases">
        <title>Draft genome sequence of the planktic cyanobacteria Tychonema bourrellyi isolated from alpine lentic freshwater.</title>
        <authorList>
            <person name="Tett A."/>
            <person name="Armanini F."/>
            <person name="Asnicar F."/>
            <person name="Boscaini A."/>
            <person name="Pasolli E."/>
            <person name="Zolfo M."/>
            <person name="Donati C."/>
            <person name="Salmaso N."/>
            <person name="Segata N."/>
        </authorList>
    </citation>
    <scope>NUCLEOTIDE SEQUENCE</scope>
    <source>
        <strain evidence="7">FEM_GT703</strain>
    </source>
</reference>
<proteinExistence type="inferred from homology"/>
<gene>
    <name evidence="7" type="ORF">CP500_008150</name>
</gene>
<comment type="similarity">
    <text evidence="2">Belongs to the serine-aspartate repeat-containing protein (SDr) family.</text>
</comment>
<evidence type="ECO:0000256" key="1">
    <source>
        <dbReference type="ARBA" id="ARBA00004613"/>
    </source>
</evidence>
<dbReference type="Proteomes" id="UP000226442">
    <property type="component" value="Unassembled WGS sequence"/>
</dbReference>
<dbReference type="SUPFAM" id="SSF117074">
    <property type="entry name" value="Hypothetical protein PA1324"/>
    <property type="match status" value="6"/>
</dbReference>
<dbReference type="Pfam" id="PF17210">
    <property type="entry name" value="SdrD_B"/>
    <property type="match status" value="1"/>
</dbReference>
<keyword evidence="3" id="KW-0964">Secreted</keyword>
<evidence type="ECO:0000259" key="5">
    <source>
        <dbReference type="Pfam" id="PF17210"/>
    </source>
</evidence>
<evidence type="ECO:0000259" key="6">
    <source>
        <dbReference type="Pfam" id="PF17802"/>
    </source>
</evidence>
<evidence type="ECO:0000256" key="4">
    <source>
        <dbReference type="ARBA" id="ARBA00022729"/>
    </source>
</evidence>
<evidence type="ECO:0000313" key="7">
    <source>
        <dbReference type="EMBL" id="PHX55935.1"/>
    </source>
</evidence>
<evidence type="ECO:0000313" key="8">
    <source>
        <dbReference type="Proteomes" id="UP000226442"/>
    </source>
</evidence>
<name>A0A2G4F2G8_9CYAN</name>
<dbReference type="InterPro" id="IPR013783">
    <property type="entry name" value="Ig-like_fold"/>
</dbReference>
<sequence length="894" mass="95081">MTDLTNEELIAQQIRPIEVGNAGLAILGIKFNDLGGGADGRPDGIRQPGEPGLRDIPILLEPAATANGVFNPNSGEAEAKSDANGAFSFINLAPGNYRLTETVIPTGFRATTPNPLNATVVDRNVNVLFGNTGTAQGKIVGCKYLDVDGDGFRDGDEPGIKNVRIYLDGSNTDGTTTVPNGTFEPGERSTLTDKNGQWSFDVAPGTYRVREVSETRVDLLGGLDKNNQYPQTLKDDFPQTTPPNNVPLLDVTVAAGETFACAQVGDTQLYKIVVNKFQDLDRNGRRNTVGTPLQLEPAVSLVPFILDENKNGKFDSGEEIRFTDGNGVATFEDLRAGNYPVLEIFNATLPKSLLSPAELSLLALRPELAIAGNTTDFKPGNLNLPVPTTPNPLVVSAPGPLATPQSTISRNEPFLVADTYTLKAQDPKFIDLNGDGFQQLPGEVSIPQTGVRPIFTNTPVPFPALSPSPSVVFSPIAPNNTVAGNTGVGNTRPNINVFKYEDLNANGRYDPRLLPNNGINPTGNGERVLGGVQVFIDLNNNGVPEANEPTRTTDPNTGRAVFQNLTPGNYTVREIPGNLLPSTPAAVTFALNTEDANVTFANTPKSKITGCKFEDINQNGYRDGNEPPISGITVYLDANNNGIRDTGELNTTTDKFGTFKFDNLSPGTYSLREDTLSVPSNFKQTTQPLEIVLGPNQTFTCALIGNTRLYDLAVPKFQDDNRDGIQNGNEQSLNGIPFALDSNKNGAYDVGEPLARTGADGAPGKALFKDLLPGTYSVLEVFNNPIVPNPFPIRTGPNPVSFDVPGPDAVPSPVRPVAARTAAGLDHLTEGGLDATVNGTIIDTSLIVAGENAGISFVDDTSFISTANPLTFVLPEDQNYLLFGAPATSSPTGF</sequence>
<evidence type="ECO:0000256" key="3">
    <source>
        <dbReference type="ARBA" id="ARBA00022525"/>
    </source>
</evidence>
<keyword evidence="8" id="KW-1185">Reference proteome</keyword>
<dbReference type="PANTHER" id="PTHR36108:SF13">
    <property type="entry name" value="COLOSSIN-B-RELATED"/>
    <property type="match status" value="1"/>
</dbReference>
<dbReference type="InterPro" id="IPR033764">
    <property type="entry name" value="Sdr_B"/>
</dbReference>
<dbReference type="Gene3D" id="2.60.40.10">
    <property type="entry name" value="Immunoglobulins"/>
    <property type="match status" value="5"/>
</dbReference>
<dbReference type="Pfam" id="PF17802">
    <property type="entry name" value="SpaA"/>
    <property type="match status" value="1"/>
</dbReference>
<dbReference type="GO" id="GO:0005576">
    <property type="term" value="C:extracellular region"/>
    <property type="evidence" value="ECO:0007669"/>
    <property type="project" value="UniProtKB-SubCell"/>
</dbReference>
<dbReference type="RefSeq" id="WP_096831894.1">
    <property type="nucleotide sequence ID" value="NZ_NXIB02000036.1"/>
</dbReference>
<dbReference type="AlphaFoldDB" id="A0A2G4F2G8"/>
<comment type="subcellular location">
    <subcellularLocation>
        <location evidence="1">Secreted</location>
    </subcellularLocation>
</comment>
<dbReference type="OrthoDB" id="9773411at2"/>
<feature type="domain" description="SD-repeat containing protein B" evidence="5">
    <location>
        <begin position="613"/>
        <end position="687"/>
    </location>
</feature>
<protein>
    <recommendedName>
        <fullName evidence="9">SD-repeat containing protein B domain-containing protein</fullName>
    </recommendedName>
</protein>